<evidence type="ECO:0000313" key="11">
    <source>
        <dbReference type="EMBL" id="ETX27913.1"/>
    </source>
</evidence>
<keyword evidence="8 11" id="KW-0067">ATP-binding</keyword>
<evidence type="ECO:0000256" key="1">
    <source>
        <dbReference type="ARBA" id="ARBA00004496"/>
    </source>
</evidence>
<comment type="similarity">
    <text evidence="2">Belongs to the TsaE family.</text>
</comment>
<evidence type="ECO:0000256" key="10">
    <source>
        <dbReference type="ARBA" id="ARBA00032441"/>
    </source>
</evidence>
<dbReference type="AlphaFoldDB" id="X7F597"/>
<comment type="subcellular location">
    <subcellularLocation>
        <location evidence="1">Cytoplasm</location>
    </subcellularLocation>
</comment>
<dbReference type="SUPFAM" id="SSF52540">
    <property type="entry name" value="P-loop containing nucleoside triphosphate hydrolases"/>
    <property type="match status" value="1"/>
</dbReference>
<keyword evidence="5" id="KW-0819">tRNA processing</keyword>
<name>X7F597_9RHOB</name>
<keyword evidence="6" id="KW-0479">Metal-binding</keyword>
<evidence type="ECO:0000256" key="6">
    <source>
        <dbReference type="ARBA" id="ARBA00022723"/>
    </source>
</evidence>
<evidence type="ECO:0000313" key="12">
    <source>
        <dbReference type="Proteomes" id="UP000023430"/>
    </source>
</evidence>
<dbReference type="PANTHER" id="PTHR33540:SF2">
    <property type="entry name" value="TRNA THREONYLCARBAMOYLADENOSINE BIOSYNTHESIS PROTEIN TSAE"/>
    <property type="match status" value="1"/>
</dbReference>
<dbReference type="GO" id="GO:0005524">
    <property type="term" value="F:ATP binding"/>
    <property type="evidence" value="ECO:0007669"/>
    <property type="project" value="UniProtKB-KW"/>
</dbReference>
<dbReference type="GO" id="GO:0046872">
    <property type="term" value="F:metal ion binding"/>
    <property type="evidence" value="ECO:0007669"/>
    <property type="project" value="UniProtKB-KW"/>
</dbReference>
<dbReference type="EMBL" id="JAME01000025">
    <property type="protein sequence ID" value="ETX27913.1"/>
    <property type="molecule type" value="Genomic_DNA"/>
</dbReference>
<evidence type="ECO:0000256" key="7">
    <source>
        <dbReference type="ARBA" id="ARBA00022741"/>
    </source>
</evidence>
<dbReference type="InterPro" id="IPR003442">
    <property type="entry name" value="T6A_TsaE"/>
</dbReference>
<evidence type="ECO:0000256" key="2">
    <source>
        <dbReference type="ARBA" id="ARBA00007599"/>
    </source>
</evidence>
<dbReference type="PATRIC" id="fig|1449351.3.peg.3178"/>
<evidence type="ECO:0000256" key="8">
    <source>
        <dbReference type="ARBA" id="ARBA00022840"/>
    </source>
</evidence>
<evidence type="ECO:0000256" key="4">
    <source>
        <dbReference type="ARBA" id="ARBA00022490"/>
    </source>
</evidence>
<accession>X7F597</accession>
<comment type="caution">
    <text evidence="11">The sequence shown here is derived from an EMBL/GenBank/DDBJ whole genome shotgun (WGS) entry which is preliminary data.</text>
</comment>
<keyword evidence="7" id="KW-0547">Nucleotide-binding</keyword>
<dbReference type="RefSeq" id="WP_043773019.1">
    <property type="nucleotide sequence ID" value="NZ_JAME01000025.1"/>
</dbReference>
<dbReference type="NCBIfam" id="TIGR00150">
    <property type="entry name" value="T6A_YjeE"/>
    <property type="match status" value="1"/>
</dbReference>
<organism evidence="11 12">
    <name type="scientific">Roseivivax isoporae LMG 25204</name>
    <dbReference type="NCBI Taxonomy" id="1449351"/>
    <lineage>
        <taxon>Bacteria</taxon>
        <taxon>Pseudomonadati</taxon>
        <taxon>Pseudomonadota</taxon>
        <taxon>Alphaproteobacteria</taxon>
        <taxon>Rhodobacterales</taxon>
        <taxon>Roseobacteraceae</taxon>
        <taxon>Roseivivax</taxon>
    </lineage>
</organism>
<proteinExistence type="inferred from homology"/>
<reference evidence="11 12" key="1">
    <citation type="submission" date="2014-01" db="EMBL/GenBank/DDBJ databases">
        <title>Roseivivax isoporae LMG 25204 Genome Sequencing.</title>
        <authorList>
            <person name="Lai Q."/>
            <person name="Li G."/>
            <person name="Shao Z."/>
        </authorList>
    </citation>
    <scope>NUCLEOTIDE SEQUENCE [LARGE SCALE GENOMIC DNA]</scope>
    <source>
        <strain evidence="11 12">LMG 25204</strain>
    </source>
</reference>
<dbReference type="eggNOG" id="COG0802">
    <property type="taxonomic scope" value="Bacteria"/>
</dbReference>
<keyword evidence="9" id="KW-0460">Magnesium</keyword>
<dbReference type="GO" id="GO:0005737">
    <property type="term" value="C:cytoplasm"/>
    <property type="evidence" value="ECO:0007669"/>
    <property type="project" value="UniProtKB-SubCell"/>
</dbReference>
<dbReference type="Gene3D" id="3.40.50.300">
    <property type="entry name" value="P-loop containing nucleotide triphosphate hydrolases"/>
    <property type="match status" value="1"/>
</dbReference>
<dbReference type="STRING" id="1449351.RISW2_10615"/>
<dbReference type="GO" id="GO:0002949">
    <property type="term" value="P:tRNA threonylcarbamoyladenosine modification"/>
    <property type="evidence" value="ECO:0007669"/>
    <property type="project" value="InterPro"/>
</dbReference>
<dbReference type="PANTHER" id="PTHR33540">
    <property type="entry name" value="TRNA THREONYLCARBAMOYLADENOSINE BIOSYNTHESIS PROTEIN TSAE"/>
    <property type="match status" value="1"/>
</dbReference>
<sequence>MTARTLRLSLSDAAATDALAARLAPRLGPGDTVLLEGGLGAGKTHFARALIRARLGRAEDVPSPTFTLVQVYDTDGAEIWHADLYRLGDASEVAELGLDEAFETAICLVEWPDRLGADAPADALTLALGPGPTPDARTADLTWTAPRWTDRLEDLGA</sequence>
<dbReference type="Pfam" id="PF02367">
    <property type="entry name" value="TsaE"/>
    <property type="match status" value="1"/>
</dbReference>
<keyword evidence="12" id="KW-1185">Reference proteome</keyword>
<evidence type="ECO:0000256" key="3">
    <source>
        <dbReference type="ARBA" id="ARBA00019010"/>
    </source>
</evidence>
<protein>
    <recommendedName>
        <fullName evidence="3">tRNA threonylcarbamoyladenosine biosynthesis protein TsaE</fullName>
    </recommendedName>
    <alternativeName>
        <fullName evidence="10">t(6)A37 threonylcarbamoyladenosine biosynthesis protein TsaE</fullName>
    </alternativeName>
</protein>
<dbReference type="Proteomes" id="UP000023430">
    <property type="component" value="Unassembled WGS sequence"/>
</dbReference>
<keyword evidence="4" id="KW-0963">Cytoplasm</keyword>
<evidence type="ECO:0000256" key="5">
    <source>
        <dbReference type="ARBA" id="ARBA00022694"/>
    </source>
</evidence>
<dbReference type="InterPro" id="IPR027417">
    <property type="entry name" value="P-loop_NTPase"/>
</dbReference>
<gene>
    <name evidence="11" type="ORF">RISW2_10615</name>
</gene>
<evidence type="ECO:0000256" key="9">
    <source>
        <dbReference type="ARBA" id="ARBA00022842"/>
    </source>
</evidence>